<dbReference type="EMBL" id="BPQB01000046">
    <property type="protein sequence ID" value="GJE95168.1"/>
    <property type="molecule type" value="Genomic_DNA"/>
</dbReference>
<proteinExistence type="predicted"/>
<dbReference type="AlphaFoldDB" id="A0A9P3GHT4"/>
<accession>A0A9P3GHT4</accession>
<dbReference type="Proteomes" id="UP000703269">
    <property type="component" value="Unassembled WGS sequence"/>
</dbReference>
<comment type="caution">
    <text evidence="1">The sequence shown here is derived from an EMBL/GenBank/DDBJ whole genome shotgun (WGS) entry which is preliminary data.</text>
</comment>
<evidence type="ECO:0000313" key="1">
    <source>
        <dbReference type="EMBL" id="GJE95168.1"/>
    </source>
</evidence>
<sequence length="215" mass="23400">MSASEPLGRFQVASKFDQRSTMAKKNTPRRHVVEILASESIGSSGVCQHVLALNIVLARKQRASYFTEAEAPCVRAAARRAAMQASRARTLAVRCTLGTRYAPVRAGLCRWSRGNEGVERVEAGEAPLRPQAPSAILPCRSPARFCARSRTIAGHCSRPCELAAAAVHSRAAVCAALCQDDQGLQRDYTFLFDQRYPPADPERNGPVVPDARWPA</sequence>
<gene>
    <name evidence="1" type="ORF">PsYK624_113490</name>
</gene>
<protein>
    <submittedName>
        <fullName evidence="1">Uncharacterized protein</fullName>
    </submittedName>
</protein>
<evidence type="ECO:0000313" key="2">
    <source>
        <dbReference type="Proteomes" id="UP000703269"/>
    </source>
</evidence>
<name>A0A9P3GHT4_9APHY</name>
<organism evidence="1 2">
    <name type="scientific">Phanerochaete sordida</name>
    <dbReference type="NCBI Taxonomy" id="48140"/>
    <lineage>
        <taxon>Eukaryota</taxon>
        <taxon>Fungi</taxon>
        <taxon>Dikarya</taxon>
        <taxon>Basidiomycota</taxon>
        <taxon>Agaricomycotina</taxon>
        <taxon>Agaricomycetes</taxon>
        <taxon>Polyporales</taxon>
        <taxon>Phanerochaetaceae</taxon>
        <taxon>Phanerochaete</taxon>
    </lineage>
</organism>
<keyword evidence="2" id="KW-1185">Reference proteome</keyword>
<reference evidence="1 2" key="1">
    <citation type="submission" date="2021-08" db="EMBL/GenBank/DDBJ databases">
        <title>Draft Genome Sequence of Phanerochaete sordida strain YK-624.</title>
        <authorList>
            <person name="Mori T."/>
            <person name="Dohra H."/>
            <person name="Suzuki T."/>
            <person name="Kawagishi H."/>
            <person name="Hirai H."/>
        </authorList>
    </citation>
    <scope>NUCLEOTIDE SEQUENCE [LARGE SCALE GENOMIC DNA]</scope>
    <source>
        <strain evidence="1 2">YK-624</strain>
    </source>
</reference>